<protein>
    <submittedName>
        <fullName evidence="1">Uncharacterized protein</fullName>
    </submittedName>
</protein>
<dbReference type="RefSeq" id="WP_378294454.1">
    <property type="nucleotide sequence ID" value="NZ_JBHULE010000019.1"/>
</dbReference>
<proteinExistence type="predicted"/>
<gene>
    <name evidence="1" type="ORF">ACFSR1_18250</name>
</gene>
<sequence>MKPNEEVKKLIELGRDHIIELALDKLNEQEVSEILKEDFHFITVKASHKRVQVDFGYNVMYLPKNASYYSGILVEFPSLFVSKSSVSNDGENTTFYQPTSEHLKVINFLMNPNGTRTDIFNKGKRWSPTIIYEKEKHYLVDFSARDPYLGGGFSEEEIDKETGEVLSTLSGHYARMPEDMLPTNLLGEKIEREEFIEIRK</sequence>
<accession>A0ABW5LK50</accession>
<keyword evidence="2" id="KW-1185">Reference proteome</keyword>
<comment type="caution">
    <text evidence="1">The sequence shown here is derived from an EMBL/GenBank/DDBJ whole genome shotgun (WGS) entry which is preliminary data.</text>
</comment>
<dbReference type="Proteomes" id="UP001597319">
    <property type="component" value="Unassembled WGS sequence"/>
</dbReference>
<evidence type="ECO:0000313" key="1">
    <source>
        <dbReference type="EMBL" id="MFD2564631.1"/>
    </source>
</evidence>
<organism evidence="1 2">
    <name type="scientific">Aquimarina rubra</name>
    <dbReference type="NCBI Taxonomy" id="1920033"/>
    <lineage>
        <taxon>Bacteria</taxon>
        <taxon>Pseudomonadati</taxon>
        <taxon>Bacteroidota</taxon>
        <taxon>Flavobacteriia</taxon>
        <taxon>Flavobacteriales</taxon>
        <taxon>Flavobacteriaceae</taxon>
        <taxon>Aquimarina</taxon>
    </lineage>
</organism>
<evidence type="ECO:0000313" key="2">
    <source>
        <dbReference type="Proteomes" id="UP001597319"/>
    </source>
</evidence>
<dbReference type="EMBL" id="JBHULE010000019">
    <property type="protein sequence ID" value="MFD2564631.1"/>
    <property type="molecule type" value="Genomic_DNA"/>
</dbReference>
<reference evidence="2" key="1">
    <citation type="journal article" date="2019" name="Int. J. Syst. Evol. Microbiol.">
        <title>The Global Catalogue of Microorganisms (GCM) 10K type strain sequencing project: providing services to taxonomists for standard genome sequencing and annotation.</title>
        <authorList>
            <consortium name="The Broad Institute Genomics Platform"/>
            <consortium name="The Broad Institute Genome Sequencing Center for Infectious Disease"/>
            <person name="Wu L."/>
            <person name="Ma J."/>
        </authorList>
    </citation>
    <scope>NUCLEOTIDE SEQUENCE [LARGE SCALE GENOMIC DNA]</scope>
    <source>
        <strain evidence="2">KCTC 52274</strain>
    </source>
</reference>
<name>A0ABW5LK50_9FLAO</name>